<dbReference type="Proteomes" id="UP001165270">
    <property type="component" value="Unassembled WGS sequence"/>
</dbReference>
<evidence type="ECO:0000313" key="6">
    <source>
        <dbReference type="EMBL" id="MCI3244887.1"/>
    </source>
</evidence>
<feature type="domain" description="ABC transporter" evidence="5">
    <location>
        <begin position="8"/>
        <end position="244"/>
    </location>
</feature>
<evidence type="ECO:0000256" key="2">
    <source>
        <dbReference type="ARBA" id="ARBA00022737"/>
    </source>
</evidence>
<dbReference type="RefSeq" id="WP_242712647.1">
    <property type="nucleotide sequence ID" value="NZ_JALDAX010000018.1"/>
</dbReference>
<dbReference type="SMART" id="SM00382">
    <property type="entry name" value="AAA"/>
    <property type="match status" value="2"/>
</dbReference>
<evidence type="ECO:0000256" key="1">
    <source>
        <dbReference type="ARBA" id="ARBA00022448"/>
    </source>
</evidence>
<dbReference type="PROSITE" id="PS50893">
    <property type="entry name" value="ABC_TRANSPORTER_2"/>
    <property type="match status" value="2"/>
</dbReference>
<dbReference type="PANTHER" id="PTHR43790">
    <property type="entry name" value="CARBOHYDRATE TRANSPORT ATP-BINDING PROTEIN MG119-RELATED"/>
    <property type="match status" value="1"/>
</dbReference>
<keyword evidence="3" id="KW-0547">Nucleotide-binding</keyword>
<dbReference type="InterPro" id="IPR003439">
    <property type="entry name" value="ABC_transporter-like_ATP-bd"/>
</dbReference>
<accession>A0ABS9XVF8</accession>
<keyword evidence="1" id="KW-0813">Transport</keyword>
<organism evidence="6 7">
    <name type="scientific">Streptomyces spinosisporus</name>
    <dbReference type="NCBI Taxonomy" id="2927582"/>
    <lineage>
        <taxon>Bacteria</taxon>
        <taxon>Bacillati</taxon>
        <taxon>Actinomycetota</taxon>
        <taxon>Actinomycetes</taxon>
        <taxon>Kitasatosporales</taxon>
        <taxon>Streptomycetaceae</taxon>
        <taxon>Streptomyces</taxon>
    </lineage>
</organism>
<dbReference type="Gene3D" id="3.40.50.300">
    <property type="entry name" value="P-loop containing nucleotide triphosphate hydrolases"/>
    <property type="match status" value="2"/>
</dbReference>
<proteinExistence type="predicted"/>
<dbReference type="PANTHER" id="PTHR43790:SF9">
    <property type="entry name" value="GALACTOFURANOSE TRANSPORTER ATP-BINDING PROTEIN YTFR"/>
    <property type="match status" value="1"/>
</dbReference>
<gene>
    <name evidence="6" type="ORF">MQN93_34775</name>
</gene>
<name>A0ABS9XVF8_9ACTN</name>
<keyword evidence="7" id="KW-1185">Reference proteome</keyword>
<evidence type="ECO:0000256" key="4">
    <source>
        <dbReference type="ARBA" id="ARBA00022840"/>
    </source>
</evidence>
<comment type="caution">
    <text evidence="6">The sequence shown here is derived from an EMBL/GenBank/DDBJ whole genome shotgun (WGS) entry which is preliminary data.</text>
</comment>
<dbReference type="PROSITE" id="PS00211">
    <property type="entry name" value="ABC_TRANSPORTER_1"/>
    <property type="match status" value="1"/>
</dbReference>
<evidence type="ECO:0000256" key="3">
    <source>
        <dbReference type="ARBA" id="ARBA00022741"/>
    </source>
</evidence>
<keyword evidence="4 6" id="KW-0067">ATP-binding</keyword>
<dbReference type="GO" id="GO:0005524">
    <property type="term" value="F:ATP binding"/>
    <property type="evidence" value="ECO:0007669"/>
    <property type="project" value="UniProtKB-KW"/>
</dbReference>
<dbReference type="InterPro" id="IPR003593">
    <property type="entry name" value="AAA+_ATPase"/>
</dbReference>
<dbReference type="Pfam" id="PF00005">
    <property type="entry name" value="ABC_tran"/>
    <property type="match status" value="2"/>
</dbReference>
<dbReference type="InterPro" id="IPR027417">
    <property type="entry name" value="P-loop_NTPase"/>
</dbReference>
<dbReference type="CDD" id="cd03216">
    <property type="entry name" value="ABC_Carb_Monos_I"/>
    <property type="match status" value="1"/>
</dbReference>
<dbReference type="InterPro" id="IPR017871">
    <property type="entry name" value="ABC_transporter-like_CS"/>
</dbReference>
<reference evidence="6" key="1">
    <citation type="submission" date="2022-03" db="EMBL/GenBank/DDBJ databases">
        <title>Streptomyces 7R015 and 7R016 isolated from Barleria lupulina in Thailand.</title>
        <authorList>
            <person name="Kanchanasin P."/>
            <person name="Phongsopitanun W."/>
            <person name="Tanasupawat S."/>
        </authorList>
    </citation>
    <scope>NUCLEOTIDE SEQUENCE</scope>
    <source>
        <strain evidence="6">7R016</strain>
    </source>
</reference>
<feature type="domain" description="ABC transporter" evidence="5">
    <location>
        <begin position="258"/>
        <end position="504"/>
    </location>
</feature>
<keyword evidence="2" id="KW-0677">Repeat</keyword>
<dbReference type="SUPFAM" id="SSF52540">
    <property type="entry name" value="P-loop containing nucleoside triphosphate hydrolases"/>
    <property type="match status" value="2"/>
</dbReference>
<evidence type="ECO:0000259" key="5">
    <source>
        <dbReference type="PROSITE" id="PS50893"/>
    </source>
</evidence>
<dbReference type="CDD" id="cd03215">
    <property type="entry name" value="ABC_Carb_Monos_II"/>
    <property type="match status" value="1"/>
</dbReference>
<protein>
    <submittedName>
        <fullName evidence="6">Sugar ABC transporter ATP-binding protein</fullName>
    </submittedName>
</protein>
<evidence type="ECO:0000313" key="7">
    <source>
        <dbReference type="Proteomes" id="UP001165270"/>
    </source>
</evidence>
<dbReference type="EMBL" id="JALDAX010000018">
    <property type="protein sequence ID" value="MCI3244887.1"/>
    <property type="molecule type" value="Genomic_DNA"/>
</dbReference>
<sequence length="514" mass="55756">MAGQTPLFEAAGVAKSFGATKALVDASLSVSAGEIVALLGENGSGKSTLVKTLSGVLRPDRGTVRMDGRPLALRTPRAALRSGIVTVFQEILTAPDLSVADNLWLGHGSAFTTRSEQMRRRAEAERILSVLAPDPPPLEAETGELDLMQQQVCVIARGLLRRPRLLVLDEVTSTLDVTIRDRFFAELRRRCAQGAGALFISHRMDEVLTLAHRFVALRSGETVGTVDRREATAGRLVRLISGEQAAEQRTRAARTRPTTTAPVLRARRVVVRPGAEPVELTVRPGEIVGLAGLEGHGQDEFLRILAGLRPPTAGEVHLLDQDTASAVAVRSYRSAVRLGMAYVPRDRKAEGITDVLSSLDNFSLPTLRRDAVGGAVRPRRTRRRFTTLAGTVNLEPRPAIPAGRLSGGNQQKVILARWLATAPRVLLLNDPTRGVDLRTKHELYDLFEGLTADGTAIVMLSTEVEEHLHLMDRVLVFHSGSCVQELAHGETDREALIAAYFGQRQETLVQGGSQ</sequence>
<dbReference type="InterPro" id="IPR050107">
    <property type="entry name" value="ABC_carbohydrate_import_ATPase"/>
</dbReference>